<keyword evidence="1" id="KW-0805">Transcription regulation</keyword>
<gene>
    <name evidence="7" type="ORF">AQ619_11125</name>
</gene>
<evidence type="ECO:0000256" key="3">
    <source>
        <dbReference type="ARBA" id="ARBA00023163"/>
    </source>
</evidence>
<dbReference type="KEGG" id="chq:AQ619_11125"/>
<dbReference type="PANTHER" id="PTHR30055:SF234">
    <property type="entry name" value="HTH-TYPE TRANSCRIPTIONAL REGULATOR BETI"/>
    <property type="match status" value="1"/>
</dbReference>
<dbReference type="SUPFAM" id="SSF46689">
    <property type="entry name" value="Homeodomain-like"/>
    <property type="match status" value="1"/>
</dbReference>
<dbReference type="STRING" id="69395.AQ619_11125"/>
<feature type="DNA-binding region" description="H-T-H motif" evidence="4">
    <location>
        <begin position="49"/>
        <end position="68"/>
    </location>
</feature>
<dbReference type="InterPro" id="IPR050109">
    <property type="entry name" value="HTH-type_TetR-like_transc_reg"/>
</dbReference>
<accession>A0A0P0P045</accession>
<sequence length="229" mass="24765">MTVANQARTPTPRGRPGQPKPRVDRDARAQAVLDAAVRVFAEKGLHNTTMQDIADRVCMAKILIYRLYPSRQALIDALFSDILGEIETIAAQPWRGYGSGMATLIGLGRARPALLLLLLREARGHPETLPWATACDTLLAGLAEPFVAPPAEASDELKAACAQAARTFMPFIVEACIAGIEDRDGMTDVARAQWFGAIVLAWRTATRTALGLPDAPEPYSLLNPLPHAF</sequence>
<dbReference type="InterPro" id="IPR009057">
    <property type="entry name" value="Homeodomain-like_sf"/>
</dbReference>
<reference evidence="7 8" key="1">
    <citation type="submission" date="2015-10" db="EMBL/GenBank/DDBJ databases">
        <title>Conservation of the essential genome among Caulobacter and Brevundimonas species.</title>
        <authorList>
            <person name="Scott D."/>
            <person name="Ely B."/>
        </authorList>
    </citation>
    <scope>NUCLEOTIDE SEQUENCE [LARGE SCALE GENOMIC DNA]</scope>
    <source>
        <strain evidence="7 8">CB4</strain>
    </source>
</reference>
<evidence type="ECO:0000313" key="7">
    <source>
        <dbReference type="EMBL" id="ALL13841.1"/>
    </source>
</evidence>
<evidence type="ECO:0000256" key="1">
    <source>
        <dbReference type="ARBA" id="ARBA00023015"/>
    </source>
</evidence>
<dbReference type="RefSeq" id="WP_062147309.1">
    <property type="nucleotide sequence ID" value="NZ_JBHSET010000001.1"/>
</dbReference>
<dbReference type="Gene3D" id="1.10.357.10">
    <property type="entry name" value="Tetracycline Repressor, domain 2"/>
    <property type="match status" value="1"/>
</dbReference>
<protein>
    <submittedName>
        <fullName evidence="7">TetR family transcriptional regulator</fullName>
    </submittedName>
</protein>
<feature type="domain" description="HTH tetR-type" evidence="6">
    <location>
        <begin position="26"/>
        <end position="86"/>
    </location>
</feature>
<dbReference type="PRINTS" id="PR00455">
    <property type="entry name" value="HTHTETR"/>
</dbReference>
<dbReference type="GO" id="GO:0003700">
    <property type="term" value="F:DNA-binding transcription factor activity"/>
    <property type="evidence" value="ECO:0007669"/>
    <property type="project" value="TreeGrafter"/>
</dbReference>
<keyword evidence="8" id="KW-1185">Reference proteome</keyword>
<evidence type="ECO:0000256" key="5">
    <source>
        <dbReference type="SAM" id="MobiDB-lite"/>
    </source>
</evidence>
<name>A0A0P0P045_9CAUL</name>
<feature type="compositionally biased region" description="Low complexity" evidence="5">
    <location>
        <begin position="8"/>
        <end position="17"/>
    </location>
</feature>
<dbReference type="Proteomes" id="UP000056905">
    <property type="component" value="Chromosome"/>
</dbReference>
<keyword evidence="3" id="KW-0804">Transcription</keyword>
<dbReference type="Pfam" id="PF00440">
    <property type="entry name" value="TetR_N"/>
    <property type="match status" value="1"/>
</dbReference>
<dbReference type="PROSITE" id="PS50977">
    <property type="entry name" value="HTH_TETR_2"/>
    <property type="match status" value="1"/>
</dbReference>
<dbReference type="PANTHER" id="PTHR30055">
    <property type="entry name" value="HTH-TYPE TRANSCRIPTIONAL REGULATOR RUTR"/>
    <property type="match status" value="1"/>
</dbReference>
<dbReference type="OrthoDB" id="9809772at2"/>
<dbReference type="GO" id="GO:0000976">
    <property type="term" value="F:transcription cis-regulatory region binding"/>
    <property type="evidence" value="ECO:0007669"/>
    <property type="project" value="TreeGrafter"/>
</dbReference>
<evidence type="ECO:0000256" key="2">
    <source>
        <dbReference type="ARBA" id="ARBA00023125"/>
    </source>
</evidence>
<feature type="region of interest" description="Disordered" evidence="5">
    <location>
        <begin position="1"/>
        <end position="25"/>
    </location>
</feature>
<evidence type="ECO:0000256" key="4">
    <source>
        <dbReference type="PROSITE-ProRule" id="PRU00335"/>
    </source>
</evidence>
<evidence type="ECO:0000313" key="8">
    <source>
        <dbReference type="Proteomes" id="UP000056905"/>
    </source>
</evidence>
<dbReference type="EMBL" id="CP013002">
    <property type="protein sequence ID" value="ALL13841.1"/>
    <property type="molecule type" value="Genomic_DNA"/>
</dbReference>
<evidence type="ECO:0000259" key="6">
    <source>
        <dbReference type="PROSITE" id="PS50977"/>
    </source>
</evidence>
<dbReference type="InterPro" id="IPR001647">
    <property type="entry name" value="HTH_TetR"/>
</dbReference>
<dbReference type="AlphaFoldDB" id="A0A0P0P045"/>
<organism evidence="7 8">
    <name type="scientific">Caulobacter henricii</name>
    <dbReference type="NCBI Taxonomy" id="69395"/>
    <lineage>
        <taxon>Bacteria</taxon>
        <taxon>Pseudomonadati</taxon>
        <taxon>Pseudomonadota</taxon>
        <taxon>Alphaproteobacteria</taxon>
        <taxon>Caulobacterales</taxon>
        <taxon>Caulobacteraceae</taxon>
        <taxon>Caulobacter</taxon>
    </lineage>
</organism>
<proteinExistence type="predicted"/>
<keyword evidence="2 4" id="KW-0238">DNA-binding</keyword>